<dbReference type="Proteomes" id="UP000287857">
    <property type="component" value="Unassembled WGS sequence"/>
</dbReference>
<protein>
    <recommendedName>
        <fullName evidence="3">ATP-grasp domain-containing protein</fullName>
    </recommendedName>
</protein>
<name>A0A429ZZU5_9ENTE</name>
<dbReference type="OrthoDB" id="9791827at2"/>
<sequence>MKNPEWFSEKINWLNLYYYKDYKPAIYLGDKIGLREFIESKELEKFLVPLIGTFYDINDIQFLELPNQFVVKKSNASGMNIIVKDKSQIVESNLMSRLNKWMKTDYGSVSGEKHYSKMEPRIMIEEYLEDICREYQFFIFNGKVKSMAIINFAFNDYYEEGLITSKSIDEKINMEIKQLESFEIKELLNKLCDIDYLKEIPFFRCDLIETKSGKIYIGEFTFTPGNGLNTSMSKEQQLEWGKYLRLPLDD</sequence>
<dbReference type="InterPro" id="IPR029465">
    <property type="entry name" value="ATPgrasp_TupA"/>
</dbReference>
<gene>
    <name evidence="1" type="ORF">CBF37_04405</name>
</gene>
<evidence type="ECO:0000313" key="2">
    <source>
        <dbReference type="Proteomes" id="UP000287857"/>
    </source>
</evidence>
<organism evidence="1 2">
    <name type="scientific">Vagococcus vulneris</name>
    <dbReference type="NCBI Taxonomy" id="1977869"/>
    <lineage>
        <taxon>Bacteria</taxon>
        <taxon>Bacillati</taxon>
        <taxon>Bacillota</taxon>
        <taxon>Bacilli</taxon>
        <taxon>Lactobacillales</taxon>
        <taxon>Enterococcaceae</taxon>
        <taxon>Vagococcus</taxon>
    </lineage>
</organism>
<dbReference type="AlphaFoldDB" id="A0A429ZZU5"/>
<comment type="caution">
    <text evidence="1">The sequence shown here is derived from an EMBL/GenBank/DDBJ whole genome shotgun (WGS) entry which is preliminary data.</text>
</comment>
<dbReference type="Pfam" id="PF14305">
    <property type="entry name" value="ATPgrasp_TupA"/>
    <property type="match status" value="1"/>
</dbReference>
<evidence type="ECO:0000313" key="1">
    <source>
        <dbReference type="EMBL" id="RST99575.1"/>
    </source>
</evidence>
<dbReference type="EMBL" id="NGJS01000004">
    <property type="protein sequence ID" value="RST99575.1"/>
    <property type="molecule type" value="Genomic_DNA"/>
</dbReference>
<dbReference type="SUPFAM" id="SSF56059">
    <property type="entry name" value="Glutathione synthetase ATP-binding domain-like"/>
    <property type="match status" value="1"/>
</dbReference>
<keyword evidence="2" id="KW-1185">Reference proteome</keyword>
<dbReference type="RefSeq" id="WP_125983513.1">
    <property type="nucleotide sequence ID" value="NZ_NGJS01000004.1"/>
</dbReference>
<reference evidence="1 2" key="1">
    <citation type="submission" date="2017-05" db="EMBL/GenBank/DDBJ databases">
        <title>Vagococcus spp. assemblies.</title>
        <authorList>
            <person name="Gulvik C.A."/>
        </authorList>
    </citation>
    <scope>NUCLEOTIDE SEQUENCE [LARGE SCALE GENOMIC DNA]</scope>
    <source>
        <strain evidence="1 2">SS1995</strain>
    </source>
</reference>
<accession>A0A429ZZU5</accession>
<evidence type="ECO:0008006" key="3">
    <source>
        <dbReference type="Google" id="ProtNLM"/>
    </source>
</evidence>
<proteinExistence type="predicted"/>